<sequence length="650" mass="71607">MGRREYLTRLAFGRSAFQAPADSEVKDKNEKRARDLQAESGPSPSYIQQYDEKGHPVNPKSADLKRRMMHAQNDVLSTVGLCAKINDSKSALPLESQQRLMREVIDDENEEALNLHIASQSACFLFEPYALGLRQRLQTFAILGGKPLSVIVQADWKYHWGIHRSVSYLFAGGLATFAFESLRVESLEALQDLFSSSKEDAPTNQEPMAAVPQRLPRILIRSALLLGLFQFTRQAEQAGASKSALDQIKLMLLTPLPLLIVISYVKPAISSFLLRYLQVILPAPTKSGARLGNDEEADDTYEEILFGTTTDHKASSIIDLVASDLQTIGRSWQKLSDRTSRLLSASRDRFLTLIGVKSVSMTSKGSPRRSSGSSVQSMPVDLRSAMEALPQDLPESSGGEAQILRRDTIGRSHGQGQAVEIIWPLSEDSSDDGERPVRAQQDGLMAPTPRSSSSSPAQSRSQTPPAPIEIATSNDPSGAMRMEVSIPIDFDESRLTQGFRPPPGSDTDTDSSASDDSRESAKKKPHYRVTGLSCFPARFMAQILAEQITELLCLPLDAMFARSVVLSFCASPRSSFAHTVSARGGRGEILPMGSWFGPGLKYGGWRGVADYAGKIFLVWGLDLGCRFIVWEIATGFMWWKGLRRYGWRTL</sequence>
<comment type="caution">
    <text evidence="2">The sequence shown here is derived from an EMBL/GenBank/DDBJ whole genome shotgun (WGS) entry which is preliminary data.</text>
</comment>
<dbReference type="EMBL" id="JAPUFD010000013">
    <property type="protein sequence ID" value="MDI1491158.1"/>
    <property type="molecule type" value="Genomic_DNA"/>
</dbReference>
<dbReference type="Proteomes" id="UP001161017">
    <property type="component" value="Unassembled WGS sequence"/>
</dbReference>
<reference evidence="2" key="1">
    <citation type="journal article" date="2023" name="Genome Biol. Evol.">
        <title>First Whole Genome Sequence and Flow Cytometry Genome Size Data for the Lichen-Forming Fungus Ramalina farinacea (Ascomycota).</title>
        <authorList>
            <person name="Llewellyn T."/>
            <person name="Mian S."/>
            <person name="Hill R."/>
            <person name="Leitch I.J."/>
            <person name="Gaya E."/>
        </authorList>
    </citation>
    <scope>NUCLEOTIDE SEQUENCE</scope>
    <source>
        <strain evidence="2">LIQ254RAFAR</strain>
    </source>
</reference>
<organism evidence="2 3">
    <name type="scientific">Ramalina farinacea</name>
    <dbReference type="NCBI Taxonomy" id="258253"/>
    <lineage>
        <taxon>Eukaryota</taxon>
        <taxon>Fungi</taxon>
        <taxon>Dikarya</taxon>
        <taxon>Ascomycota</taxon>
        <taxon>Pezizomycotina</taxon>
        <taxon>Lecanoromycetes</taxon>
        <taxon>OSLEUM clade</taxon>
        <taxon>Lecanoromycetidae</taxon>
        <taxon>Lecanorales</taxon>
        <taxon>Lecanorineae</taxon>
        <taxon>Ramalinaceae</taxon>
        <taxon>Ramalina</taxon>
    </lineage>
</organism>
<name>A0AA43QR86_9LECA</name>
<protein>
    <submittedName>
        <fullName evidence="2">Uncharacterized protein</fullName>
    </submittedName>
</protein>
<evidence type="ECO:0000313" key="2">
    <source>
        <dbReference type="EMBL" id="MDI1491158.1"/>
    </source>
</evidence>
<gene>
    <name evidence="2" type="ORF">OHK93_002365</name>
</gene>
<feature type="compositionally biased region" description="Low complexity" evidence="1">
    <location>
        <begin position="447"/>
        <end position="463"/>
    </location>
</feature>
<feature type="region of interest" description="Disordered" evidence="1">
    <location>
        <begin position="442"/>
        <end position="524"/>
    </location>
</feature>
<evidence type="ECO:0000313" key="3">
    <source>
        <dbReference type="Proteomes" id="UP001161017"/>
    </source>
</evidence>
<dbReference type="AlphaFoldDB" id="A0AA43QR86"/>
<keyword evidence="3" id="KW-1185">Reference proteome</keyword>
<accession>A0AA43QR86</accession>
<feature type="compositionally biased region" description="Basic and acidic residues" evidence="1">
    <location>
        <begin position="23"/>
        <end position="37"/>
    </location>
</feature>
<evidence type="ECO:0000256" key="1">
    <source>
        <dbReference type="SAM" id="MobiDB-lite"/>
    </source>
</evidence>
<feature type="region of interest" description="Disordered" evidence="1">
    <location>
        <begin position="19"/>
        <end position="60"/>
    </location>
</feature>
<proteinExistence type="predicted"/>